<comment type="similarity">
    <text evidence="7">Belongs to the binding-protein-dependent transport system permease family.</text>
</comment>
<comment type="caution">
    <text evidence="9">The sequence shown here is derived from an EMBL/GenBank/DDBJ whole genome shotgun (WGS) entry which is preliminary data.</text>
</comment>
<comment type="subcellular location">
    <subcellularLocation>
        <location evidence="1 7">Cell membrane</location>
        <topology evidence="1 7">Multi-pass membrane protein</topology>
    </subcellularLocation>
</comment>
<dbReference type="PANTHER" id="PTHR30193">
    <property type="entry name" value="ABC TRANSPORTER PERMEASE PROTEIN"/>
    <property type="match status" value="1"/>
</dbReference>
<dbReference type="Proteomes" id="UP000237350">
    <property type="component" value="Unassembled WGS sequence"/>
</dbReference>
<dbReference type="PANTHER" id="PTHR30193:SF37">
    <property type="entry name" value="INNER MEMBRANE ABC TRANSPORTER PERMEASE PROTEIN YCJO"/>
    <property type="match status" value="1"/>
</dbReference>
<keyword evidence="6 7" id="KW-0472">Membrane</keyword>
<evidence type="ECO:0000256" key="6">
    <source>
        <dbReference type="ARBA" id="ARBA00023136"/>
    </source>
</evidence>
<dbReference type="PROSITE" id="PS50928">
    <property type="entry name" value="ABC_TM1"/>
    <property type="match status" value="1"/>
</dbReference>
<keyword evidence="4 7" id="KW-0812">Transmembrane</keyword>
<dbReference type="OrthoDB" id="368362at2"/>
<evidence type="ECO:0000256" key="3">
    <source>
        <dbReference type="ARBA" id="ARBA00022475"/>
    </source>
</evidence>
<dbReference type="AlphaFoldDB" id="A0A2S4JVM0"/>
<evidence type="ECO:0000256" key="4">
    <source>
        <dbReference type="ARBA" id="ARBA00022692"/>
    </source>
</evidence>
<feature type="transmembrane region" description="Helical" evidence="7">
    <location>
        <begin position="256"/>
        <end position="278"/>
    </location>
</feature>
<feature type="domain" description="ABC transmembrane type-1" evidence="8">
    <location>
        <begin position="64"/>
        <end position="277"/>
    </location>
</feature>
<dbReference type="Pfam" id="PF00528">
    <property type="entry name" value="BPD_transp_1"/>
    <property type="match status" value="1"/>
</dbReference>
<evidence type="ECO:0000256" key="2">
    <source>
        <dbReference type="ARBA" id="ARBA00022448"/>
    </source>
</evidence>
<gene>
    <name evidence="9" type="ORF">AU468_05190</name>
</gene>
<keyword evidence="2 7" id="KW-0813">Transport</keyword>
<dbReference type="GO" id="GO:0005886">
    <property type="term" value="C:plasma membrane"/>
    <property type="evidence" value="ECO:0007669"/>
    <property type="project" value="UniProtKB-SubCell"/>
</dbReference>
<accession>A0A2S4JVM0</accession>
<evidence type="ECO:0000313" key="9">
    <source>
        <dbReference type="EMBL" id="POR03577.1"/>
    </source>
</evidence>
<dbReference type="CDD" id="cd06261">
    <property type="entry name" value="TM_PBP2"/>
    <property type="match status" value="1"/>
</dbReference>
<evidence type="ECO:0000256" key="5">
    <source>
        <dbReference type="ARBA" id="ARBA00022989"/>
    </source>
</evidence>
<keyword evidence="10" id="KW-1185">Reference proteome</keyword>
<evidence type="ECO:0000256" key="1">
    <source>
        <dbReference type="ARBA" id="ARBA00004651"/>
    </source>
</evidence>
<evidence type="ECO:0000256" key="7">
    <source>
        <dbReference type="RuleBase" id="RU363032"/>
    </source>
</evidence>
<dbReference type="Gene3D" id="1.10.3720.10">
    <property type="entry name" value="MetI-like"/>
    <property type="match status" value="1"/>
</dbReference>
<keyword evidence="3" id="KW-1003">Cell membrane</keyword>
<evidence type="ECO:0000313" key="10">
    <source>
        <dbReference type="Proteomes" id="UP000237350"/>
    </source>
</evidence>
<dbReference type="GO" id="GO:0055085">
    <property type="term" value="P:transmembrane transport"/>
    <property type="evidence" value="ECO:0007669"/>
    <property type="project" value="InterPro"/>
</dbReference>
<organism evidence="9 10">
    <name type="scientific">Alkalispirochaeta sphaeroplastigenens</name>
    <dbReference type="NCBI Taxonomy" id="1187066"/>
    <lineage>
        <taxon>Bacteria</taxon>
        <taxon>Pseudomonadati</taxon>
        <taxon>Spirochaetota</taxon>
        <taxon>Spirochaetia</taxon>
        <taxon>Spirochaetales</taxon>
        <taxon>Spirochaetaceae</taxon>
        <taxon>Alkalispirochaeta</taxon>
    </lineage>
</organism>
<reference evidence="10" key="1">
    <citation type="submission" date="2015-12" db="EMBL/GenBank/DDBJ databases">
        <authorList>
            <person name="Lodha T.D."/>
            <person name="Chintalapati S."/>
            <person name="Chintalapati V.R."/>
            <person name="Sravanthi T."/>
        </authorList>
    </citation>
    <scope>NUCLEOTIDE SEQUENCE [LARGE SCALE GENOMIC DNA]</scope>
    <source>
        <strain evidence="10">JC133</strain>
    </source>
</reference>
<sequence>MKKYWSCYVFIAPFFLLFFVFQFFPILWSFWLSFRKWNGLGPAEFVGLQNYIQLLTDRMFLNALGNTTIYWASGILIMIPIALVIAGLLNYRMLFGRNFYKTITFLPYITATVAVGLIFGIMFDYNSGLINQIIARFGGDPLRWLNSTKYSKIPVISLFIWRLTPWFTMILYTGLLNIPLELYEAATIDGANILQKFRKITVPSLSHILLFCFITVSVESWKIFSEPYILTRGGPGSSSLSIFQYLYVNGFTIFKLGYASAIGYVLTFILFAVSAMQFRLMNKWVKN</sequence>
<dbReference type="InterPro" id="IPR000515">
    <property type="entry name" value="MetI-like"/>
</dbReference>
<protein>
    <submittedName>
        <fullName evidence="9">Sugar ABC transporter permease</fullName>
    </submittedName>
</protein>
<evidence type="ECO:0000259" key="8">
    <source>
        <dbReference type="PROSITE" id="PS50928"/>
    </source>
</evidence>
<dbReference type="SUPFAM" id="SSF161098">
    <property type="entry name" value="MetI-like"/>
    <property type="match status" value="1"/>
</dbReference>
<feature type="transmembrane region" description="Helical" evidence="7">
    <location>
        <begin position="103"/>
        <end position="123"/>
    </location>
</feature>
<feature type="transmembrane region" description="Helical" evidence="7">
    <location>
        <begin position="69"/>
        <end position="91"/>
    </location>
</feature>
<dbReference type="InterPro" id="IPR051393">
    <property type="entry name" value="ABC_transporter_permease"/>
</dbReference>
<feature type="transmembrane region" description="Helical" evidence="7">
    <location>
        <begin position="159"/>
        <end position="180"/>
    </location>
</feature>
<proteinExistence type="inferred from homology"/>
<name>A0A2S4JVM0_9SPIO</name>
<dbReference type="InterPro" id="IPR035906">
    <property type="entry name" value="MetI-like_sf"/>
</dbReference>
<dbReference type="EMBL" id="LPWH01000053">
    <property type="protein sequence ID" value="POR03577.1"/>
    <property type="molecule type" value="Genomic_DNA"/>
</dbReference>
<feature type="transmembrane region" description="Helical" evidence="7">
    <location>
        <begin position="200"/>
        <end position="218"/>
    </location>
</feature>
<keyword evidence="5 7" id="KW-1133">Transmembrane helix</keyword>
<feature type="transmembrane region" description="Helical" evidence="7">
    <location>
        <begin position="7"/>
        <end position="31"/>
    </location>
</feature>